<dbReference type="PROSITE" id="PS51257">
    <property type="entry name" value="PROKAR_LIPOPROTEIN"/>
    <property type="match status" value="1"/>
</dbReference>
<dbReference type="Gene3D" id="3.40.190.10">
    <property type="entry name" value="Periplasmic binding protein-like II"/>
    <property type="match status" value="1"/>
</dbReference>
<proteinExistence type="inferred from homology"/>
<dbReference type="InterPro" id="IPR030678">
    <property type="entry name" value="Peptide/Ni-bd"/>
</dbReference>
<gene>
    <name evidence="6" type="ORF">AB5J50_01770</name>
</gene>
<dbReference type="SUPFAM" id="SSF53850">
    <property type="entry name" value="Periplasmic binding protein-like II"/>
    <property type="match status" value="1"/>
</dbReference>
<evidence type="ECO:0000259" key="5">
    <source>
        <dbReference type="Pfam" id="PF00496"/>
    </source>
</evidence>
<dbReference type="PIRSF" id="PIRSF002741">
    <property type="entry name" value="MppA"/>
    <property type="match status" value="1"/>
</dbReference>
<dbReference type="PANTHER" id="PTHR30290:SF9">
    <property type="entry name" value="OLIGOPEPTIDE-BINDING PROTEIN APPA"/>
    <property type="match status" value="1"/>
</dbReference>
<dbReference type="AlphaFoldDB" id="A0AB39RW51"/>
<dbReference type="Gene3D" id="3.10.105.10">
    <property type="entry name" value="Dipeptide-binding Protein, Domain 3"/>
    <property type="match status" value="1"/>
</dbReference>
<keyword evidence="3 4" id="KW-0732">Signal</keyword>
<dbReference type="InterPro" id="IPR039424">
    <property type="entry name" value="SBP_5"/>
</dbReference>
<evidence type="ECO:0000256" key="4">
    <source>
        <dbReference type="SAM" id="SignalP"/>
    </source>
</evidence>
<keyword evidence="2" id="KW-0813">Transport</keyword>
<dbReference type="PANTHER" id="PTHR30290">
    <property type="entry name" value="PERIPLASMIC BINDING COMPONENT OF ABC TRANSPORTER"/>
    <property type="match status" value="1"/>
</dbReference>
<evidence type="ECO:0000256" key="3">
    <source>
        <dbReference type="ARBA" id="ARBA00022729"/>
    </source>
</evidence>
<feature type="signal peptide" evidence="4">
    <location>
        <begin position="1"/>
        <end position="22"/>
    </location>
</feature>
<dbReference type="InterPro" id="IPR000914">
    <property type="entry name" value="SBP_5_dom"/>
</dbReference>
<dbReference type="GO" id="GO:0042597">
    <property type="term" value="C:periplasmic space"/>
    <property type="evidence" value="ECO:0007669"/>
    <property type="project" value="UniProtKB-ARBA"/>
</dbReference>
<reference evidence="6" key="1">
    <citation type="submission" date="2024-07" db="EMBL/GenBank/DDBJ databases">
        <authorList>
            <person name="Yu S.T."/>
        </authorList>
    </citation>
    <scope>NUCLEOTIDE SEQUENCE</scope>
    <source>
        <strain evidence="6">R35</strain>
    </source>
</reference>
<dbReference type="Pfam" id="PF00496">
    <property type="entry name" value="SBP_bac_5"/>
    <property type="match status" value="1"/>
</dbReference>
<feature type="domain" description="Solute-binding protein family 5" evidence="5">
    <location>
        <begin position="82"/>
        <end position="425"/>
    </location>
</feature>
<comment type="similarity">
    <text evidence="1">Belongs to the bacterial solute-binding protein 5 family.</text>
</comment>
<evidence type="ECO:0000313" key="6">
    <source>
        <dbReference type="EMBL" id="XDQ59623.1"/>
    </source>
</evidence>
<dbReference type="GO" id="GO:0015833">
    <property type="term" value="P:peptide transport"/>
    <property type="evidence" value="ECO:0007669"/>
    <property type="project" value="TreeGrafter"/>
</dbReference>
<dbReference type="EMBL" id="CP163440">
    <property type="protein sequence ID" value="XDQ59623.1"/>
    <property type="molecule type" value="Genomic_DNA"/>
</dbReference>
<dbReference type="RefSeq" id="WP_369254238.1">
    <property type="nucleotide sequence ID" value="NZ_CP163440.1"/>
</dbReference>
<protein>
    <submittedName>
        <fullName evidence="6">ABC transporter substrate-binding protein</fullName>
    </submittedName>
</protein>
<accession>A0AB39RW51</accession>
<organism evidence="6">
    <name type="scientific">Streptomyces sp. R35</name>
    <dbReference type="NCBI Taxonomy" id="3238630"/>
    <lineage>
        <taxon>Bacteria</taxon>
        <taxon>Bacillati</taxon>
        <taxon>Actinomycetota</taxon>
        <taxon>Actinomycetes</taxon>
        <taxon>Kitasatosporales</taxon>
        <taxon>Streptomycetaceae</taxon>
        <taxon>Streptomyces</taxon>
    </lineage>
</organism>
<dbReference type="GO" id="GO:1904680">
    <property type="term" value="F:peptide transmembrane transporter activity"/>
    <property type="evidence" value="ECO:0007669"/>
    <property type="project" value="TreeGrafter"/>
</dbReference>
<dbReference type="GO" id="GO:0043190">
    <property type="term" value="C:ATP-binding cassette (ABC) transporter complex"/>
    <property type="evidence" value="ECO:0007669"/>
    <property type="project" value="InterPro"/>
</dbReference>
<feature type="chain" id="PRO_5044259556" evidence="4">
    <location>
        <begin position="23"/>
        <end position="517"/>
    </location>
</feature>
<sequence>MRRQRITAGLAAFAALAAAATACSGSSSSSPPSGAHGGTLTVVSAGAPASLNPAKANVGSDNWFINLAYDTLLRQGPGGKTQAGLATKWGYVGSGNKVFDVTLRDGLTFADGTPLDAKAIAASLNYTRKNGLNVSWTSAISSVSVTGPRTVRIRCSSPNPILPQLLTQVLMIGSAISPKGLASPGAMGTKSFGAGPYILDTAHTATGDHYTYTPNPHYWDKKKIHWKKVVIKVVANPNSALQAVKTGQADAMAINANQVDTAKAGGLKVTGSPNVFLGVNLADRNGALATPLKDIRVRKALNYAVDRAAITKAVVQKYGHPTDQISLPGLDGFAADYDNNYPYDPAKAKKLLAEAGYPHGFSLKMETQGFFGIDLVSQAVVQQWQKIGVKTDVTTDTSAGQWLASATSKKYPVLGFGYGGAPTYTLALDWMLPHPTAFNPYATSDPKLTKMLSKANAASPQHQRALYQDAMRYVVDQAWFVSVLRMDGLYAYNGGKLSGFTSAPSYLPDLAWAVAPK</sequence>
<name>A0AB39RW51_9ACTN</name>
<evidence type="ECO:0000256" key="2">
    <source>
        <dbReference type="ARBA" id="ARBA00022448"/>
    </source>
</evidence>
<evidence type="ECO:0000256" key="1">
    <source>
        <dbReference type="ARBA" id="ARBA00005695"/>
    </source>
</evidence>